<gene>
    <name evidence="2" type="ORF">DLK05_16295</name>
</gene>
<organism evidence="2 3">
    <name type="scientific">Ancylomarina longa</name>
    <dbReference type="NCBI Taxonomy" id="2487017"/>
    <lineage>
        <taxon>Bacteria</taxon>
        <taxon>Pseudomonadati</taxon>
        <taxon>Bacteroidota</taxon>
        <taxon>Bacteroidia</taxon>
        <taxon>Marinilabiliales</taxon>
        <taxon>Marinifilaceae</taxon>
        <taxon>Ancylomarina</taxon>
    </lineage>
</organism>
<dbReference type="RefSeq" id="WP_127345024.1">
    <property type="nucleotide sequence ID" value="NZ_RJJX01000040.1"/>
</dbReference>
<dbReference type="AlphaFoldDB" id="A0A434AEU3"/>
<keyword evidence="3" id="KW-1185">Reference proteome</keyword>
<comment type="caution">
    <text evidence="2">The sequence shown here is derived from an EMBL/GenBank/DDBJ whole genome shotgun (WGS) entry which is preliminary data.</text>
</comment>
<evidence type="ECO:0000313" key="3">
    <source>
        <dbReference type="Proteomes" id="UP000282985"/>
    </source>
</evidence>
<dbReference type="NCBIfam" id="NF041809">
    <property type="entry name" value="Avs1a"/>
    <property type="match status" value="1"/>
</dbReference>
<keyword evidence="2" id="KW-0378">Hydrolase</keyword>
<dbReference type="PANTHER" id="PTHR30619">
    <property type="entry name" value="DNA INTERNALIZATION/COMPETENCE PROTEIN COMEC/REC2"/>
    <property type="match status" value="1"/>
</dbReference>
<name>A0A434AEU3_9BACT</name>
<accession>A0A434AEU3</accession>
<dbReference type="Proteomes" id="UP000282985">
    <property type="component" value="Unassembled WGS sequence"/>
</dbReference>
<dbReference type="Gene3D" id="3.60.15.10">
    <property type="entry name" value="Ribonuclease Z/Hydroxyacylglutathione hydrolase-like"/>
    <property type="match status" value="1"/>
</dbReference>
<dbReference type="Pfam" id="PF00753">
    <property type="entry name" value="Lactamase_B"/>
    <property type="match status" value="1"/>
</dbReference>
<evidence type="ECO:0000313" key="2">
    <source>
        <dbReference type="EMBL" id="RUT72858.1"/>
    </source>
</evidence>
<dbReference type="PANTHER" id="PTHR30619:SF1">
    <property type="entry name" value="RECOMBINATION PROTEIN 2"/>
    <property type="match status" value="1"/>
</dbReference>
<dbReference type="GO" id="GO:0016787">
    <property type="term" value="F:hydrolase activity"/>
    <property type="evidence" value="ECO:0007669"/>
    <property type="project" value="UniProtKB-KW"/>
</dbReference>
<dbReference type="InterPro" id="IPR052159">
    <property type="entry name" value="Competence_DNA_uptake"/>
</dbReference>
<dbReference type="EMBL" id="RJJX01000040">
    <property type="protein sequence ID" value="RUT72858.1"/>
    <property type="molecule type" value="Genomic_DNA"/>
</dbReference>
<proteinExistence type="predicted"/>
<reference evidence="2 3" key="1">
    <citation type="submission" date="2018-11" db="EMBL/GenBank/DDBJ databases">
        <title>Parancylomarina longa gen. nov., sp. nov., isolated from sediments of southern Okinawa.</title>
        <authorList>
            <person name="Fu T."/>
        </authorList>
    </citation>
    <scope>NUCLEOTIDE SEQUENCE [LARGE SCALE GENOMIC DNA]</scope>
    <source>
        <strain evidence="2 3">T3-2 S1-C</strain>
    </source>
</reference>
<sequence>MSDNNIRIKIFPALNGDSILLELSNNLFLIDGGYINTFNEYLFDELKGKSEEGKRISHLIVTHIDSDHISGIIRLLEKNTNSEIINIENIWHNSYRHIKDLSDNLSLKDFDGKTDLTALSGKSYLKEVIEGRHEISAEQGSALSALILKGKYKWNSEFADKAVSIDNLDTITVDDKTRIRILSPNNQKLSKLKRLWNKELYKKGYDVSEDDSNYDDAFEFLMAQEKEKKVLVKKDISVGDIDIDELSNLEILEDTSVTNGSSISFVIETDNKKLLFLADAHPSVILESLKMHYSGEEFPIEFDIIKLSHHGSITNTSKELLEVIDSKNYVISSDGSKFGHPDIETIARIINRKSAFTRNLHFNYLPKFIHEINDENLKEKYLFEIYVAKEKSPIEIEL</sequence>
<dbReference type="OrthoDB" id="418728at2"/>
<evidence type="ECO:0000259" key="1">
    <source>
        <dbReference type="Pfam" id="PF00753"/>
    </source>
</evidence>
<protein>
    <submittedName>
        <fullName evidence="2">MBL fold metallo-hydrolase</fullName>
    </submittedName>
</protein>
<feature type="domain" description="Metallo-beta-lactamase" evidence="1">
    <location>
        <begin position="14"/>
        <end position="87"/>
    </location>
</feature>
<dbReference type="SUPFAM" id="SSF56281">
    <property type="entry name" value="Metallo-hydrolase/oxidoreductase"/>
    <property type="match status" value="1"/>
</dbReference>
<dbReference type="InterPro" id="IPR001279">
    <property type="entry name" value="Metallo-B-lactamas"/>
</dbReference>
<dbReference type="InterPro" id="IPR036866">
    <property type="entry name" value="RibonucZ/Hydroxyglut_hydro"/>
</dbReference>